<name>A0AC34Q955_9BILA</name>
<evidence type="ECO:0000313" key="1">
    <source>
        <dbReference type="Proteomes" id="UP000887576"/>
    </source>
</evidence>
<evidence type="ECO:0000313" key="2">
    <source>
        <dbReference type="WBParaSite" id="JU765_v2.g1424.t1"/>
    </source>
</evidence>
<dbReference type="WBParaSite" id="JU765_v2.g1424.t1">
    <property type="protein sequence ID" value="JU765_v2.g1424.t1"/>
    <property type="gene ID" value="JU765_v2.g1424"/>
</dbReference>
<accession>A0AC34Q955</accession>
<dbReference type="Proteomes" id="UP000887576">
    <property type="component" value="Unplaced"/>
</dbReference>
<reference evidence="2" key="1">
    <citation type="submission" date="2022-11" db="UniProtKB">
        <authorList>
            <consortium name="WormBaseParasite"/>
        </authorList>
    </citation>
    <scope>IDENTIFICATION</scope>
</reference>
<sequence>MHEAIIASRSPSNKYWFLCSCDLDFDMDRNDTLLEVHLPFNQHSKLPVKRGVTAREAIGKALEKRNIDPKMCHVCLSADPRSPRVDLKVDLATLVMKLEKKELWVHSEGLQLMSSICHDFKKINFGKCNVCNGVIFMGGYRCERCFFNFHPKCWGQVPLYCDLTEQIPHDPQMANQLRLICDKYGGRSAVLATEILDVLTTDPSPSNEVQHIGGEITRQPAVRRHDTQSHTPYSRDRASSAPNINIIKDEFGLPSPSQTTSMHSGFQHFLTSDSPSSNSVAVQNVNNSRADKPSSSVSLYPPSSRLNPSLSPVRVTMTNSTSTSPTSTCSSPVCHTVMDVMPGPSKNLTPPQSAPPQKNTDEFFPRNRSKSPVIDLPRVMNRPSVGDWEIDANKITFGPKIGSGSFGTVYKGTYFGDVAIKVLNVGNPSPHLLKTFRNEMALLKKTRHTNILNFMGWIREPQLAIVTQWCQGSSLYHHIHVVEPRVEFKMSMILKICRQIVHGMTYLHSYNILHRDLKTNNIFLTDDNTVKIGDFGLATVKKKWGAGPQAYQPTGSILWMAPEVIRMLEPTTRSDVYSFGICLYELLTSRLPYDHINNRDQIIFMVGRGLLKPDSSHLRNDTPSRLRSCFLTCIEYDPLNRPEFEEVKTLLDKVAQNLPKLTKSQSDSVLYKAKKTGDYHSATSTNDELGPTLHASGPRTPKYMSPGPRIGFTAEN</sequence>
<organism evidence="1 2">
    <name type="scientific">Panagrolaimus sp. JU765</name>
    <dbReference type="NCBI Taxonomy" id="591449"/>
    <lineage>
        <taxon>Eukaryota</taxon>
        <taxon>Metazoa</taxon>
        <taxon>Ecdysozoa</taxon>
        <taxon>Nematoda</taxon>
        <taxon>Chromadorea</taxon>
        <taxon>Rhabditida</taxon>
        <taxon>Tylenchina</taxon>
        <taxon>Panagrolaimomorpha</taxon>
        <taxon>Panagrolaimoidea</taxon>
        <taxon>Panagrolaimidae</taxon>
        <taxon>Panagrolaimus</taxon>
    </lineage>
</organism>
<protein>
    <submittedName>
        <fullName evidence="2">Uncharacterized protein</fullName>
    </submittedName>
</protein>
<proteinExistence type="predicted"/>